<dbReference type="Proteomes" id="UP000248840">
    <property type="component" value="Unassembled WGS sequence"/>
</dbReference>
<evidence type="ECO:0000259" key="2">
    <source>
        <dbReference type="Pfam" id="PF00294"/>
    </source>
</evidence>
<protein>
    <submittedName>
        <fullName evidence="3">Pseudouridine kinase</fullName>
    </submittedName>
</protein>
<feature type="domain" description="Carbohydrate kinase PfkB" evidence="2">
    <location>
        <begin position="3"/>
        <end position="289"/>
    </location>
</feature>
<gene>
    <name evidence="3" type="ORF">CLV55_11350</name>
</gene>
<dbReference type="GO" id="GO:0046872">
    <property type="term" value="F:metal ion binding"/>
    <property type="evidence" value="ECO:0007669"/>
    <property type="project" value="UniProtKB-KW"/>
</dbReference>
<dbReference type="PANTHER" id="PTHR42909:SF1">
    <property type="entry name" value="CARBOHYDRATE KINASE PFKB DOMAIN-CONTAINING PROTEIN"/>
    <property type="match status" value="1"/>
</dbReference>
<dbReference type="InterPro" id="IPR011611">
    <property type="entry name" value="PfkB_dom"/>
</dbReference>
<dbReference type="Gene3D" id="3.40.1190.20">
    <property type="match status" value="1"/>
</dbReference>
<reference evidence="3 4" key="1">
    <citation type="submission" date="2018-06" db="EMBL/GenBank/DDBJ databases">
        <title>Genomic Encyclopedia of Archaeal and Bacterial Type Strains, Phase II (KMG-II): from individual species to whole genera.</title>
        <authorList>
            <person name="Goeker M."/>
        </authorList>
    </citation>
    <scope>NUCLEOTIDE SEQUENCE [LARGE SCALE GENOMIC DNA]</scope>
    <source>
        <strain evidence="3 4">DSM 25663</strain>
    </source>
</reference>
<comment type="caution">
    <text evidence="3">The sequence shown here is derived from an EMBL/GenBank/DDBJ whole genome shotgun (WGS) entry which is preliminary data.</text>
</comment>
<dbReference type="GO" id="GO:0016798">
    <property type="term" value="F:hydrolase activity, acting on glycosyl bonds"/>
    <property type="evidence" value="ECO:0007669"/>
    <property type="project" value="TreeGrafter"/>
</dbReference>
<proteinExistence type="predicted"/>
<dbReference type="EMBL" id="QLSZ01000013">
    <property type="protein sequence ID" value="RAR70061.1"/>
    <property type="molecule type" value="Genomic_DNA"/>
</dbReference>
<dbReference type="SUPFAM" id="SSF53613">
    <property type="entry name" value="Ribokinase-like"/>
    <property type="match status" value="1"/>
</dbReference>
<dbReference type="OrthoDB" id="9813569at2"/>
<dbReference type="PANTHER" id="PTHR42909">
    <property type="entry name" value="ZGC:136858"/>
    <property type="match status" value="1"/>
</dbReference>
<sequence>MNKKVLCIGATLLDELYFCEQKCLWYTSNPAQKRSSVGGVIGNIAQHLGLLQCKPSLITTLGKDSDAKFITEKLTESNVDYGNSCLTDDSTGKYVSILNPDGNLVIAVCQDTSEKSINPIFLASNSNYIQTFEYIIIDTNLSKEAIQWIINFSRTHHQKLIIEPVSVLKAEKLTSLNLDGVFMITPNEEELKVLAHQDNLSETQQTQKILAQGVEIVWVRKGASGSVFYQKSDAIALGVPEINIVDSTGAGDAALAGWMFGVIQKQQIQKALQLAHTLAIEVLQINGAVNYDITPEILIEKNKKYYNE</sequence>
<keyword evidence="3" id="KW-0808">Transferase</keyword>
<keyword evidence="3" id="KW-0418">Kinase</keyword>
<dbReference type="GO" id="GO:0016301">
    <property type="term" value="F:kinase activity"/>
    <property type="evidence" value="ECO:0007669"/>
    <property type="project" value="UniProtKB-KW"/>
</dbReference>
<evidence type="ECO:0000313" key="4">
    <source>
        <dbReference type="Proteomes" id="UP000248840"/>
    </source>
</evidence>
<dbReference type="AlphaFoldDB" id="A0A328Y7J3"/>
<dbReference type="GO" id="GO:0004730">
    <property type="term" value="F:pseudouridylate synthase activity"/>
    <property type="evidence" value="ECO:0007669"/>
    <property type="project" value="TreeGrafter"/>
</dbReference>
<keyword evidence="4" id="KW-1185">Reference proteome</keyword>
<evidence type="ECO:0000313" key="3">
    <source>
        <dbReference type="EMBL" id="RAR70061.1"/>
    </source>
</evidence>
<evidence type="ECO:0000256" key="1">
    <source>
        <dbReference type="ARBA" id="ARBA00022723"/>
    </source>
</evidence>
<dbReference type="Pfam" id="PF00294">
    <property type="entry name" value="PfkB"/>
    <property type="match status" value="1"/>
</dbReference>
<dbReference type="RefSeq" id="WP_112114027.1">
    <property type="nucleotide sequence ID" value="NZ_QLSZ01000013.1"/>
</dbReference>
<organism evidence="3 4">
    <name type="scientific">Flavobacterium aciduliphilum</name>
    <dbReference type="NCBI Taxonomy" id="1101402"/>
    <lineage>
        <taxon>Bacteria</taxon>
        <taxon>Pseudomonadati</taxon>
        <taxon>Bacteroidota</taxon>
        <taxon>Flavobacteriia</taxon>
        <taxon>Flavobacteriales</taxon>
        <taxon>Flavobacteriaceae</taxon>
        <taxon>Flavobacterium</taxon>
    </lineage>
</organism>
<keyword evidence="1" id="KW-0479">Metal-binding</keyword>
<dbReference type="InterPro" id="IPR029056">
    <property type="entry name" value="Ribokinase-like"/>
</dbReference>
<name>A0A328Y7J3_9FLAO</name>
<dbReference type="GO" id="GO:0005737">
    <property type="term" value="C:cytoplasm"/>
    <property type="evidence" value="ECO:0007669"/>
    <property type="project" value="TreeGrafter"/>
</dbReference>
<accession>A0A328Y7J3</accession>